<gene>
    <name evidence="2" type="ORF">HPB51_023035</name>
</gene>
<proteinExistence type="predicted"/>
<name>A0A9J6DK10_RHIMP</name>
<reference evidence="2" key="2">
    <citation type="submission" date="2021-09" db="EMBL/GenBank/DDBJ databases">
        <authorList>
            <person name="Jia N."/>
            <person name="Wang J."/>
            <person name="Shi W."/>
            <person name="Du L."/>
            <person name="Sun Y."/>
            <person name="Zhan W."/>
            <person name="Jiang J."/>
            <person name="Wang Q."/>
            <person name="Zhang B."/>
            <person name="Ji P."/>
            <person name="Sakyi L.B."/>
            <person name="Cui X."/>
            <person name="Yuan T."/>
            <person name="Jiang B."/>
            <person name="Yang W."/>
            <person name="Lam T.T.-Y."/>
            <person name="Chang Q."/>
            <person name="Ding S."/>
            <person name="Wang X."/>
            <person name="Zhu J."/>
            <person name="Ruan X."/>
            <person name="Zhao L."/>
            <person name="Wei J."/>
            <person name="Que T."/>
            <person name="Du C."/>
            <person name="Cheng J."/>
            <person name="Dai P."/>
            <person name="Han X."/>
            <person name="Huang E."/>
            <person name="Gao Y."/>
            <person name="Liu J."/>
            <person name="Shao H."/>
            <person name="Ye R."/>
            <person name="Li L."/>
            <person name="Wei W."/>
            <person name="Wang X."/>
            <person name="Wang C."/>
            <person name="Huo Q."/>
            <person name="Li W."/>
            <person name="Guo W."/>
            <person name="Chen H."/>
            <person name="Chen S."/>
            <person name="Zhou L."/>
            <person name="Zhou L."/>
            <person name="Ni X."/>
            <person name="Tian J."/>
            <person name="Zhou Y."/>
            <person name="Sheng Y."/>
            <person name="Liu T."/>
            <person name="Pan Y."/>
            <person name="Xia L."/>
            <person name="Li J."/>
            <person name="Zhao F."/>
            <person name="Cao W."/>
        </authorList>
    </citation>
    <scope>NUCLEOTIDE SEQUENCE</scope>
    <source>
        <strain evidence="2">Rmic-2018</strain>
        <tissue evidence="2">Larvae</tissue>
    </source>
</reference>
<feature type="compositionally biased region" description="Low complexity" evidence="1">
    <location>
        <begin position="106"/>
        <end position="122"/>
    </location>
</feature>
<organism evidence="2 3">
    <name type="scientific">Rhipicephalus microplus</name>
    <name type="common">Cattle tick</name>
    <name type="synonym">Boophilus microplus</name>
    <dbReference type="NCBI Taxonomy" id="6941"/>
    <lineage>
        <taxon>Eukaryota</taxon>
        <taxon>Metazoa</taxon>
        <taxon>Ecdysozoa</taxon>
        <taxon>Arthropoda</taxon>
        <taxon>Chelicerata</taxon>
        <taxon>Arachnida</taxon>
        <taxon>Acari</taxon>
        <taxon>Parasitiformes</taxon>
        <taxon>Ixodida</taxon>
        <taxon>Ixodoidea</taxon>
        <taxon>Ixodidae</taxon>
        <taxon>Rhipicephalinae</taxon>
        <taxon>Rhipicephalus</taxon>
        <taxon>Boophilus</taxon>
    </lineage>
</organism>
<accession>A0A9J6DK10</accession>
<feature type="compositionally biased region" description="Polar residues" evidence="1">
    <location>
        <begin position="133"/>
        <end position="146"/>
    </location>
</feature>
<evidence type="ECO:0000313" key="2">
    <source>
        <dbReference type="EMBL" id="KAH8022185.1"/>
    </source>
</evidence>
<evidence type="ECO:0000256" key="1">
    <source>
        <dbReference type="SAM" id="MobiDB-lite"/>
    </source>
</evidence>
<feature type="compositionally biased region" description="Basic residues" evidence="1">
    <location>
        <begin position="151"/>
        <end position="161"/>
    </location>
</feature>
<sequence>MRRLLRGPQWSTSLRRNTSRSSKRSIRNNPRPGLTSRWRIGFSRAREAAPRVRARGGALAVSTAASCARGTRGSARRARVPPMAGSRWAARRRPDPELGRGGGGASSAAEQHLQRQQRPQQQNIGVAAAEQPAQRQQSSSKPQSLVSGRLSRPHARSDARRRRHQILVHNFLERPRGWRAALYHIAV</sequence>
<protein>
    <submittedName>
        <fullName evidence="2">Uncharacterized protein</fullName>
    </submittedName>
</protein>
<feature type="compositionally biased region" description="Basic residues" evidence="1">
    <location>
        <begin position="17"/>
        <end position="26"/>
    </location>
</feature>
<keyword evidence="3" id="KW-1185">Reference proteome</keyword>
<feature type="region of interest" description="Disordered" evidence="1">
    <location>
        <begin position="1"/>
        <end position="36"/>
    </location>
</feature>
<comment type="caution">
    <text evidence="2">The sequence shown here is derived from an EMBL/GenBank/DDBJ whole genome shotgun (WGS) entry which is preliminary data.</text>
</comment>
<dbReference type="Proteomes" id="UP000821866">
    <property type="component" value="Chromosome 7"/>
</dbReference>
<reference evidence="2" key="1">
    <citation type="journal article" date="2020" name="Cell">
        <title>Large-Scale Comparative Analyses of Tick Genomes Elucidate Their Genetic Diversity and Vector Capacities.</title>
        <authorList>
            <consortium name="Tick Genome and Microbiome Consortium (TIGMIC)"/>
            <person name="Jia N."/>
            <person name="Wang J."/>
            <person name="Shi W."/>
            <person name="Du L."/>
            <person name="Sun Y."/>
            <person name="Zhan W."/>
            <person name="Jiang J.F."/>
            <person name="Wang Q."/>
            <person name="Zhang B."/>
            <person name="Ji P."/>
            <person name="Bell-Sakyi L."/>
            <person name="Cui X.M."/>
            <person name="Yuan T.T."/>
            <person name="Jiang B.G."/>
            <person name="Yang W.F."/>
            <person name="Lam T.T."/>
            <person name="Chang Q.C."/>
            <person name="Ding S.J."/>
            <person name="Wang X.J."/>
            <person name="Zhu J.G."/>
            <person name="Ruan X.D."/>
            <person name="Zhao L."/>
            <person name="Wei J.T."/>
            <person name="Ye R.Z."/>
            <person name="Que T.C."/>
            <person name="Du C.H."/>
            <person name="Zhou Y.H."/>
            <person name="Cheng J.X."/>
            <person name="Dai P.F."/>
            <person name="Guo W.B."/>
            <person name="Han X.H."/>
            <person name="Huang E.J."/>
            <person name="Li L.F."/>
            <person name="Wei W."/>
            <person name="Gao Y.C."/>
            <person name="Liu J.Z."/>
            <person name="Shao H.Z."/>
            <person name="Wang X."/>
            <person name="Wang C.C."/>
            <person name="Yang T.C."/>
            <person name="Huo Q.B."/>
            <person name="Li W."/>
            <person name="Chen H.Y."/>
            <person name="Chen S.E."/>
            <person name="Zhou L.G."/>
            <person name="Ni X.B."/>
            <person name="Tian J.H."/>
            <person name="Sheng Y."/>
            <person name="Liu T."/>
            <person name="Pan Y.S."/>
            <person name="Xia L.Y."/>
            <person name="Li J."/>
            <person name="Zhao F."/>
            <person name="Cao W.C."/>
        </authorList>
    </citation>
    <scope>NUCLEOTIDE SEQUENCE</scope>
    <source>
        <strain evidence="2">Rmic-2018</strain>
    </source>
</reference>
<feature type="region of interest" description="Disordered" evidence="1">
    <location>
        <begin position="55"/>
        <end position="161"/>
    </location>
</feature>
<feature type="compositionally biased region" description="Low complexity" evidence="1">
    <location>
        <begin position="55"/>
        <end position="73"/>
    </location>
</feature>
<evidence type="ECO:0000313" key="3">
    <source>
        <dbReference type="Proteomes" id="UP000821866"/>
    </source>
</evidence>
<dbReference type="EMBL" id="JABSTU010000009">
    <property type="protein sequence ID" value="KAH8022185.1"/>
    <property type="molecule type" value="Genomic_DNA"/>
</dbReference>
<dbReference type="AlphaFoldDB" id="A0A9J6DK10"/>